<keyword evidence="5" id="KW-1185">Reference proteome</keyword>
<evidence type="ECO:0000259" key="3">
    <source>
        <dbReference type="Pfam" id="PF25778"/>
    </source>
</evidence>
<accession>A0A915YEC5</accession>
<evidence type="ECO:0000256" key="1">
    <source>
        <dbReference type="SAM" id="SignalP"/>
    </source>
</evidence>
<sequence>MKCSFFIFYTTLLFLLGNHFAVEAQKMTVNQANKFLEEKPTFFEENKGQIQNHNNHAAPNVRYHYQKGALQLFMLPKGIAYQFSKVHYPKGYQQNSKNLTPTERKEQERLRDQIRLETYRMDMELVGANPNATIMTEGKSQDYINYYNKEALKVHSFQKLIYQDIYPGIDWVVYSTEQGLKYDFIVHAGADPNQIQIHFKDHETIKMNENGSFTISNRMGSITEQAPVSFQGTHEISTQFQLSDHTISFKLANYDTNKDLIIDPSLIWATYYGGNNYEFGYSCTVDLSGNVFLAGNTYSTTNIASGGHQNTFGGDTDAFLVKFNSNGVRQWATYYGGSDFDGGYDCVSDGSGNIFLTGITESSNNIASGGHQNVYGGGTLDAFLVKFNSSGVRQWATYYGGNNSDEGTSIAIDGQDNVFLCGTTGSLNNIATVGGHQNNFGGNVDAFLVKFNSSGVRQWATYYGGNDDELGLGTAIDTQGNVFLSGITRSLNNIVSNAHQATHGGGVDDVFLVKLNNNGVRQWGTYYGGNSSDREGRIAVDIQGNVFLGGSTRSLNNIVFNGHQNIHGSWTDYDAFLVKFNNNGVRQWGTYYGGSSRDKLENVSVDREGNVFLVGYTGSTTNIASVGHQNVYGGGTFDAFLVKFDSSGARQWGTYYGGISRDEGVACAADSAGNIYLAGWTQSITDIALGGHQNVHGGGVYDGFLAKFRGRICSNTSSTISASACDTYTWINGMTYTSSTTATDTLVNAMGCDSIITLNLTINNATTSMVSATACGAYTWINGVTYTSSTTATDTLVNAIGCDSIITLNLTINNATTSTVSATTCGAYTWTNGMTYTSSTTAMDTLVNAMGCDSIVTLNLTINNATTSTVSATTCGAYTWTNGMTYTSSTTAMDTLVNAMGCDSIVTLNLTINNATTSMVSATACGSYTWTNGVTYTSSTTAMDTLVNAMGCDSIVTLNLTINNATTSTVSATACGAYTWTNGVTYTSSTTATDTLVNGMGCDSIITLNLTIDTVNAQINLTGNTLMANHISGAIYQWLDCNTNTLIIGANNQSYTPPANGNYAVIITSNNCIDTSNCMNVIISGVKDTKQLFEAIKYYPIPTKDLLMIELSEYINLLNVSVLDVSGKVVLDQNYTATKKITLPVQFLPAGIYFVAVVSGKERTVIKMIKE</sequence>
<dbReference type="InterPro" id="IPR057708">
    <property type="entry name" value="DUF7948"/>
</dbReference>
<dbReference type="NCBIfam" id="TIGR04183">
    <property type="entry name" value="Por_Secre_tail"/>
    <property type="match status" value="1"/>
</dbReference>
<dbReference type="RefSeq" id="WP_264792728.1">
    <property type="nucleotide sequence ID" value="NZ_AP026867.1"/>
</dbReference>
<reference evidence="4" key="1">
    <citation type="submission" date="2022-09" db="EMBL/GenBank/DDBJ databases">
        <title>Aureispira anguillicida sp. nov., isolated from Leptocephalus of Japanese eel Anguilla japonica.</title>
        <authorList>
            <person name="Yuasa K."/>
            <person name="Mekata T."/>
            <person name="Ikunari K."/>
        </authorList>
    </citation>
    <scope>NUCLEOTIDE SEQUENCE</scope>
    <source>
        <strain evidence="4">EL160426</strain>
    </source>
</reference>
<dbReference type="PANTHER" id="PTHR35580">
    <property type="entry name" value="CELL SURFACE GLYCOPROTEIN (S-LAYER PROTEIN)-LIKE PROTEIN"/>
    <property type="match status" value="1"/>
</dbReference>
<dbReference type="KEGG" id="aup:AsAng_0022840"/>
<dbReference type="Pfam" id="PF06739">
    <property type="entry name" value="SBBP"/>
    <property type="match status" value="3"/>
</dbReference>
<dbReference type="AlphaFoldDB" id="A0A915YEC5"/>
<protein>
    <submittedName>
        <fullName evidence="4">SBBP repeat-containing protein</fullName>
    </submittedName>
</protein>
<feature type="domain" description="Secretion system C-terminal sorting" evidence="2">
    <location>
        <begin position="1099"/>
        <end position="1169"/>
    </location>
</feature>
<evidence type="ECO:0000313" key="4">
    <source>
        <dbReference type="EMBL" id="BDS11570.1"/>
    </source>
</evidence>
<feature type="chain" id="PRO_5036882948" evidence="1">
    <location>
        <begin position="25"/>
        <end position="1171"/>
    </location>
</feature>
<dbReference type="PANTHER" id="PTHR35580:SF1">
    <property type="entry name" value="PHYTASE-LIKE DOMAIN-CONTAINING PROTEIN"/>
    <property type="match status" value="1"/>
</dbReference>
<dbReference type="Pfam" id="PF18962">
    <property type="entry name" value="Por_Secre_tail"/>
    <property type="match status" value="1"/>
</dbReference>
<dbReference type="Proteomes" id="UP001060919">
    <property type="component" value="Chromosome"/>
</dbReference>
<dbReference type="InterPro" id="IPR010620">
    <property type="entry name" value="SBBP_repeat"/>
</dbReference>
<gene>
    <name evidence="4" type="ORF">AsAng_0022840</name>
</gene>
<keyword evidence="1" id="KW-0732">Signal</keyword>
<feature type="signal peptide" evidence="1">
    <location>
        <begin position="1"/>
        <end position="24"/>
    </location>
</feature>
<proteinExistence type="predicted"/>
<dbReference type="EMBL" id="AP026867">
    <property type="protein sequence ID" value="BDS11570.1"/>
    <property type="molecule type" value="Genomic_DNA"/>
</dbReference>
<evidence type="ECO:0000259" key="2">
    <source>
        <dbReference type="Pfam" id="PF18962"/>
    </source>
</evidence>
<dbReference type="InterPro" id="IPR026444">
    <property type="entry name" value="Secre_tail"/>
</dbReference>
<dbReference type="InterPro" id="IPR052918">
    <property type="entry name" value="Motility_Chemotaxis_Reg"/>
</dbReference>
<evidence type="ECO:0000313" key="5">
    <source>
        <dbReference type="Proteomes" id="UP001060919"/>
    </source>
</evidence>
<feature type="domain" description="DUF7948" evidence="3">
    <location>
        <begin position="43"/>
        <end position="264"/>
    </location>
</feature>
<dbReference type="Pfam" id="PF25778">
    <property type="entry name" value="DUF7948"/>
    <property type="match status" value="1"/>
</dbReference>
<organism evidence="4 5">
    <name type="scientific">Aureispira anguillae</name>
    <dbReference type="NCBI Taxonomy" id="2864201"/>
    <lineage>
        <taxon>Bacteria</taxon>
        <taxon>Pseudomonadati</taxon>
        <taxon>Bacteroidota</taxon>
        <taxon>Saprospiria</taxon>
        <taxon>Saprospirales</taxon>
        <taxon>Saprospiraceae</taxon>
        <taxon>Aureispira</taxon>
    </lineage>
</organism>
<name>A0A915YEC5_9BACT</name>